<dbReference type="CDD" id="cd16344">
    <property type="entry name" value="LMWPAP"/>
    <property type="match status" value="1"/>
</dbReference>
<dbReference type="AlphaFoldDB" id="A0A1L8CZ38"/>
<feature type="active site" description="Proton donor" evidence="4">
    <location>
        <position position="118"/>
    </location>
</feature>
<name>A0A1L8CZ38_9THEO</name>
<evidence type="ECO:0000256" key="2">
    <source>
        <dbReference type="ARBA" id="ARBA00022801"/>
    </source>
</evidence>
<evidence type="ECO:0000256" key="4">
    <source>
        <dbReference type="PIRSR" id="PIRSR617867-1"/>
    </source>
</evidence>
<keyword evidence="5" id="KW-0175">Coiled coil</keyword>
<dbReference type="SUPFAM" id="SSF52788">
    <property type="entry name" value="Phosphotyrosine protein phosphatases I"/>
    <property type="match status" value="1"/>
</dbReference>
<evidence type="ECO:0000313" key="8">
    <source>
        <dbReference type="Proteomes" id="UP000187338"/>
    </source>
</evidence>
<dbReference type="Gene3D" id="3.40.50.2300">
    <property type="match status" value="1"/>
</dbReference>
<keyword evidence="3" id="KW-0904">Protein phosphatase</keyword>
<dbReference type="InterPro" id="IPR050438">
    <property type="entry name" value="LMW_PTPase"/>
</dbReference>
<evidence type="ECO:0000313" key="7">
    <source>
        <dbReference type="EMBL" id="GAV24180.1"/>
    </source>
</evidence>
<dbReference type="InterPro" id="IPR017867">
    <property type="entry name" value="Tyr_phospatase_low_mol_wt"/>
</dbReference>
<keyword evidence="8" id="KW-1185">Reference proteome</keyword>
<comment type="similarity">
    <text evidence="1">Belongs to the low molecular weight phosphotyrosine protein phosphatase family.</text>
</comment>
<dbReference type="SMART" id="SM00226">
    <property type="entry name" value="LMWPc"/>
    <property type="match status" value="1"/>
</dbReference>
<dbReference type="RefSeq" id="WP_075864397.1">
    <property type="nucleotide sequence ID" value="NZ_BDJL01000001.1"/>
</dbReference>
<evidence type="ECO:0000256" key="3">
    <source>
        <dbReference type="ARBA" id="ARBA00022912"/>
    </source>
</evidence>
<proteinExistence type="inferred from homology"/>
<feature type="coiled-coil region" evidence="5">
    <location>
        <begin position="124"/>
        <end position="151"/>
    </location>
</feature>
<dbReference type="PANTHER" id="PTHR11717">
    <property type="entry name" value="LOW MOLECULAR WEIGHT PROTEIN TYROSINE PHOSPHATASE"/>
    <property type="match status" value="1"/>
</dbReference>
<keyword evidence="2" id="KW-0378">Hydrolase</keyword>
<dbReference type="PANTHER" id="PTHR11717:SF31">
    <property type="entry name" value="LOW MOLECULAR WEIGHT PROTEIN-TYROSINE-PHOSPHATASE ETP-RELATED"/>
    <property type="match status" value="1"/>
</dbReference>
<dbReference type="GO" id="GO:0004725">
    <property type="term" value="F:protein tyrosine phosphatase activity"/>
    <property type="evidence" value="ECO:0007669"/>
    <property type="project" value="InterPro"/>
</dbReference>
<accession>A0A1L8CZ38</accession>
<protein>
    <submittedName>
        <fullName evidence="7">Protein-tyrosine-phosphatase</fullName>
    </submittedName>
</protein>
<dbReference type="Pfam" id="PF01451">
    <property type="entry name" value="LMWPc"/>
    <property type="match status" value="1"/>
</dbReference>
<evidence type="ECO:0000256" key="5">
    <source>
        <dbReference type="SAM" id="Coils"/>
    </source>
</evidence>
<gene>
    <name evidence="7" type="ORF">ciss_01130</name>
</gene>
<dbReference type="EMBL" id="BDJL01000001">
    <property type="protein sequence ID" value="GAV24180.1"/>
    <property type="molecule type" value="Genomic_DNA"/>
</dbReference>
<dbReference type="OrthoDB" id="9784339at2"/>
<evidence type="ECO:0000256" key="1">
    <source>
        <dbReference type="ARBA" id="ARBA00011063"/>
    </source>
</evidence>
<feature type="active site" description="Nucleophile" evidence="4">
    <location>
        <position position="13"/>
    </location>
</feature>
<evidence type="ECO:0000259" key="6">
    <source>
        <dbReference type="SMART" id="SM00226"/>
    </source>
</evidence>
<dbReference type="Proteomes" id="UP000187338">
    <property type="component" value="Unassembled WGS sequence"/>
</dbReference>
<comment type="caution">
    <text evidence="7">The sequence shown here is derived from an EMBL/GenBank/DDBJ whole genome shotgun (WGS) entry which is preliminary data.</text>
</comment>
<reference evidence="8" key="1">
    <citation type="submission" date="2016-12" db="EMBL/GenBank/DDBJ databases">
        <title>Draft Genome Sequences od Carboxydothermus pertinax and islandicus, Hydrogenogenic Carboxydotrophic Bacteria.</title>
        <authorList>
            <person name="Fukuyama Y."/>
            <person name="Ohmae K."/>
            <person name="Yoneda Y."/>
            <person name="Yoshida T."/>
            <person name="Sako Y."/>
        </authorList>
    </citation>
    <scope>NUCLEOTIDE SEQUENCE [LARGE SCALE GENOMIC DNA]</scope>
    <source>
        <strain evidence="8">SET</strain>
    </source>
</reference>
<feature type="active site" description="Nucleophile" evidence="4">
    <location>
        <position position="7"/>
    </location>
</feature>
<dbReference type="InterPro" id="IPR036196">
    <property type="entry name" value="Ptyr_pPase_sf"/>
</dbReference>
<dbReference type="PRINTS" id="PR00719">
    <property type="entry name" value="LMWPTPASE"/>
</dbReference>
<dbReference type="STRING" id="661089.ciss_01130"/>
<organism evidence="7 8">
    <name type="scientific">Carboxydothermus islandicus</name>
    <dbReference type="NCBI Taxonomy" id="661089"/>
    <lineage>
        <taxon>Bacteria</taxon>
        <taxon>Bacillati</taxon>
        <taxon>Bacillota</taxon>
        <taxon>Clostridia</taxon>
        <taxon>Thermoanaerobacterales</taxon>
        <taxon>Thermoanaerobacteraceae</taxon>
        <taxon>Carboxydothermus</taxon>
    </lineage>
</organism>
<sequence>MNVLFVCTGNTCRSPMAQYLFNKIVAEKGLPHEALSVGLFAFDGDPASENAVIAMREEGIDLSPHKATRIFAEITQQADLILTMGKGHKEALLQLYPDLENKVYTLKEYVGEEGDVADPFGGDIEVYRQTAQELKELIQKLIARLEKEGAEKGEDSHRG</sequence>
<dbReference type="InterPro" id="IPR023485">
    <property type="entry name" value="Ptyr_pPase"/>
</dbReference>
<feature type="domain" description="Phosphotyrosine protein phosphatase I" evidence="6">
    <location>
        <begin position="1"/>
        <end position="144"/>
    </location>
</feature>